<feature type="compositionally biased region" description="Basic and acidic residues" evidence="6">
    <location>
        <begin position="96"/>
        <end position="105"/>
    </location>
</feature>
<keyword evidence="2 4" id="KW-0863">Zinc-finger</keyword>
<feature type="coiled-coil region" evidence="5">
    <location>
        <begin position="405"/>
        <end position="442"/>
    </location>
</feature>
<evidence type="ECO:0000256" key="4">
    <source>
        <dbReference type="PROSITE-ProRule" id="PRU00175"/>
    </source>
</evidence>
<feature type="coiled-coil region" evidence="5">
    <location>
        <begin position="306"/>
        <end position="366"/>
    </location>
</feature>
<evidence type="ECO:0000256" key="3">
    <source>
        <dbReference type="ARBA" id="ARBA00022833"/>
    </source>
</evidence>
<evidence type="ECO:0000256" key="5">
    <source>
        <dbReference type="SAM" id="Coils"/>
    </source>
</evidence>
<evidence type="ECO:0000256" key="1">
    <source>
        <dbReference type="ARBA" id="ARBA00022723"/>
    </source>
</evidence>
<feature type="coiled-coil region" evidence="5">
    <location>
        <begin position="216"/>
        <end position="260"/>
    </location>
</feature>
<feature type="domain" description="RING-type" evidence="7">
    <location>
        <begin position="447"/>
        <end position="490"/>
    </location>
</feature>
<keyword evidence="3" id="KW-0862">Zinc</keyword>
<feature type="compositionally biased region" description="Basic and acidic residues" evidence="6">
    <location>
        <begin position="176"/>
        <end position="192"/>
    </location>
</feature>
<gene>
    <name evidence="8" type="ORF">OKIOD_LOCUS5905</name>
</gene>
<dbReference type="SUPFAM" id="SSF57850">
    <property type="entry name" value="RING/U-box"/>
    <property type="match status" value="1"/>
</dbReference>
<reference evidence="8 9" key="1">
    <citation type="submission" date="2021-04" db="EMBL/GenBank/DDBJ databases">
        <authorList>
            <person name="Bliznina A."/>
        </authorList>
    </citation>
    <scope>NUCLEOTIDE SEQUENCE [LARGE SCALE GENOMIC DNA]</scope>
</reference>
<dbReference type="PROSITE" id="PS00518">
    <property type="entry name" value="ZF_RING_1"/>
    <property type="match status" value="1"/>
</dbReference>
<accession>A0ABN7SGS8</accession>
<evidence type="ECO:0000259" key="7">
    <source>
        <dbReference type="PROSITE" id="PS50089"/>
    </source>
</evidence>
<organism evidence="8 9">
    <name type="scientific">Oikopleura dioica</name>
    <name type="common">Tunicate</name>
    <dbReference type="NCBI Taxonomy" id="34765"/>
    <lineage>
        <taxon>Eukaryota</taxon>
        <taxon>Metazoa</taxon>
        <taxon>Chordata</taxon>
        <taxon>Tunicata</taxon>
        <taxon>Appendicularia</taxon>
        <taxon>Copelata</taxon>
        <taxon>Oikopleuridae</taxon>
        <taxon>Oikopleura</taxon>
    </lineage>
</organism>
<dbReference type="InterPro" id="IPR013083">
    <property type="entry name" value="Znf_RING/FYVE/PHD"/>
</dbReference>
<keyword evidence="1" id="KW-0479">Metal-binding</keyword>
<protein>
    <submittedName>
        <fullName evidence="8">Oidioi.mRNA.OKI2018_I69.XSR.g14347.t1.cds</fullName>
    </submittedName>
</protein>
<dbReference type="EMBL" id="OU015569">
    <property type="protein sequence ID" value="CAG5095809.1"/>
    <property type="molecule type" value="Genomic_DNA"/>
</dbReference>
<keyword evidence="5" id="KW-0175">Coiled coil</keyword>
<dbReference type="Proteomes" id="UP001158576">
    <property type="component" value="Chromosome XSR"/>
</dbReference>
<evidence type="ECO:0000313" key="8">
    <source>
        <dbReference type="EMBL" id="CAG5095809.1"/>
    </source>
</evidence>
<dbReference type="PROSITE" id="PS50089">
    <property type="entry name" value="ZF_RING_2"/>
    <property type="match status" value="1"/>
</dbReference>
<dbReference type="InterPro" id="IPR017907">
    <property type="entry name" value="Znf_RING_CS"/>
</dbReference>
<proteinExistence type="predicted"/>
<dbReference type="Gene3D" id="3.30.40.10">
    <property type="entry name" value="Zinc/RING finger domain, C3HC4 (zinc finger)"/>
    <property type="match status" value="1"/>
</dbReference>
<evidence type="ECO:0000313" key="9">
    <source>
        <dbReference type="Proteomes" id="UP001158576"/>
    </source>
</evidence>
<dbReference type="InterPro" id="IPR001841">
    <property type="entry name" value="Znf_RING"/>
</dbReference>
<evidence type="ECO:0000256" key="6">
    <source>
        <dbReference type="SAM" id="MobiDB-lite"/>
    </source>
</evidence>
<feature type="region of interest" description="Disordered" evidence="6">
    <location>
        <begin position="171"/>
        <end position="201"/>
    </location>
</feature>
<feature type="compositionally biased region" description="Basic and acidic residues" evidence="6">
    <location>
        <begin position="118"/>
        <end position="128"/>
    </location>
</feature>
<sequence length="502" mass="58600">MVPTTFLTTLPKVAFDKIEISSSFEGGSLEAVKLILSNLEIHMNRPDLLREQMEISYDDVRNITKLPKAISNEENHQFPDILDFLKQNLSKYDHSNCVQKKESKSSKSSKAKSKIKKANSEVPKKETEMNGTDRITLKSDTMAQDVKNMEQIINQLRASKRNESADDLEAYAQSTQRRDSDASIPTSRKERSVQTCVTTKEKQIQTTADHTLSKQIEQKDRRISELEDALSKSRKKEEKLHKAEKELADARLKCQRQTKEISNLESYKKTAENHRAENEHLWEKYESLEQSYDVEKSRSADFEKMCHDLQNQLHQFKIDRNKQETRRNLDQRNEYEMKYRKKADRVNEFKEALRDLYKENLALEAALKTRPNKFRINQMATELRDLKLEAERSNDFEQNGSVTNYSALLQENNLLKKDVSKLRKELRQNDRFKDQIEKLETAGVTSCRICELDYEPIGDRKRCKLACTHMICTVCAKDWLSRNGLCPFCKHPFNHLEPIHLS</sequence>
<evidence type="ECO:0000256" key="2">
    <source>
        <dbReference type="ARBA" id="ARBA00022771"/>
    </source>
</evidence>
<feature type="compositionally biased region" description="Basic residues" evidence="6">
    <location>
        <begin position="107"/>
        <end position="117"/>
    </location>
</feature>
<keyword evidence="9" id="KW-1185">Reference proteome</keyword>
<name>A0ABN7SGS8_OIKDI</name>
<feature type="region of interest" description="Disordered" evidence="6">
    <location>
        <begin position="96"/>
        <end position="134"/>
    </location>
</feature>